<organism evidence="1 2">
    <name type="scientific">Methylocapsa polymorpha</name>
    <dbReference type="NCBI Taxonomy" id="3080828"/>
    <lineage>
        <taxon>Bacteria</taxon>
        <taxon>Pseudomonadati</taxon>
        <taxon>Pseudomonadota</taxon>
        <taxon>Alphaproteobacteria</taxon>
        <taxon>Hyphomicrobiales</taxon>
        <taxon>Beijerinckiaceae</taxon>
        <taxon>Methylocapsa</taxon>
    </lineage>
</organism>
<evidence type="ECO:0000313" key="1">
    <source>
        <dbReference type="EMBL" id="WOJ89843.1"/>
    </source>
</evidence>
<dbReference type="RefSeq" id="WP_407339289.1">
    <property type="nucleotide sequence ID" value="NZ_CP136862.1"/>
</dbReference>
<proteinExistence type="predicted"/>
<sequence>MTTKPKTRRAPAKSVAPDPIFAAITMYEDAVKEVSRLSKELNTLDTEGIKTHGIRPSEFIIWRNLWIAGNHIDFHHDRLLEEAGADLDKRAAVENEYRDAKARMVIAQAQCRAWDFRTGTDSLRKQYERAIHVEEMITTRLARITPTTLAGMRALMVHVHRALADGFLFDDDDWRAASLRTMIAALAKMSLQDAA</sequence>
<reference evidence="1 2" key="1">
    <citation type="submission" date="2023-10" db="EMBL/GenBank/DDBJ databases">
        <title>Novel methanotroph of the genus Methylocapsa from a subarctic wetland.</title>
        <authorList>
            <person name="Belova S.E."/>
            <person name="Oshkin I.Y."/>
            <person name="Miroshnikov K."/>
            <person name="Dedysh S.N."/>
        </authorList>
    </citation>
    <scope>NUCLEOTIDE SEQUENCE [LARGE SCALE GENOMIC DNA]</scope>
    <source>
        <strain evidence="1 2">RX1</strain>
    </source>
</reference>
<dbReference type="EMBL" id="CP136862">
    <property type="protein sequence ID" value="WOJ89843.1"/>
    <property type="molecule type" value="Genomic_DNA"/>
</dbReference>
<gene>
    <name evidence="1" type="ORF">RZS28_00570</name>
</gene>
<dbReference type="Proteomes" id="UP001626536">
    <property type="component" value="Chromosome"/>
</dbReference>
<name>A0ABZ0HTG2_9HYPH</name>
<accession>A0ABZ0HTG2</accession>
<evidence type="ECO:0000313" key="2">
    <source>
        <dbReference type="Proteomes" id="UP001626536"/>
    </source>
</evidence>
<protein>
    <submittedName>
        <fullName evidence="1">Uncharacterized protein</fullName>
    </submittedName>
</protein>
<keyword evidence="2" id="KW-1185">Reference proteome</keyword>